<reference evidence="2" key="1">
    <citation type="submission" date="2023-01" db="EMBL/GenBank/DDBJ databases">
        <title>Whole-genome sequence of Pseudomonas putida NBRC 14671.</title>
        <authorList>
            <person name="Morohoshi T."/>
            <person name="Someya N."/>
        </authorList>
    </citation>
    <scope>NUCLEOTIDE SEQUENCE</scope>
    <source>
        <strain evidence="2">NBRC 14671</strain>
    </source>
</reference>
<dbReference type="Pfam" id="PF14384">
    <property type="entry name" value="BrnA_antitoxin"/>
    <property type="match status" value="1"/>
</dbReference>
<evidence type="ECO:0008006" key="4">
    <source>
        <dbReference type="Google" id="ProtNLM"/>
    </source>
</evidence>
<evidence type="ECO:0000313" key="2">
    <source>
        <dbReference type="EMBL" id="GLO35839.1"/>
    </source>
</evidence>
<sequence length="103" mass="11869">MMSFESSLRAKPPGGRPNTLTKASKTDWSRLALQDDHAIDTSDIPELDDNFFREAELRVPAKQTVTIRLDSDVLAWFKEQGSGYQTRINQLLRQYMQAQQKLR</sequence>
<organism evidence="2 3">
    <name type="scientific">Pseudomonas putida</name>
    <name type="common">Arthrobacter siderocapsulatus</name>
    <dbReference type="NCBI Taxonomy" id="303"/>
    <lineage>
        <taxon>Bacteria</taxon>
        <taxon>Pseudomonadati</taxon>
        <taxon>Pseudomonadota</taxon>
        <taxon>Gammaproteobacteria</taxon>
        <taxon>Pseudomonadales</taxon>
        <taxon>Pseudomonadaceae</taxon>
        <taxon>Pseudomonas</taxon>
    </lineage>
</organism>
<dbReference type="Proteomes" id="UP001161257">
    <property type="component" value="Unassembled WGS sequence"/>
</dbReference>
<dbReference type="EMBL" id="BSKJ01000005">
    <property type="protein sequence ID" value="GLO35839.1"/>
    <property type="molecule type" value="Genomic_DNA"/>
</dbReference>
<proteinExistence type="predicted"/>
<evidence type="ECO:0000256" key="1">
    <source>
        <dbReference type="SAM" id="MobiDB-lite"/>
    </source>
</evidence>
<feature type="region of interest" description="Disordered" evidence="1">
    <location>
        <begin position="1"/>
        <end position="26"/>
    </location>
</feature>
<name>A0AA37VW62_PSEPU</name>
<dbReference type="AlphaFoldDB" id="A0AA37VW62"/>
<gene>
    <name evidence="2" type="ORF">PPUN14671_26730</name>
</gene>
<protein>
    <recommendedName>
        <fullName evidence="4">3-oxoacyl-ACP synthase</fullName>
    </recommendedName>
</protein>
<evidence type="ECO:0000313" key="3">
    <source>
        <dbReference type="Proteomes" id="UP001161257"/>
    </source>
</evidence>
<accession>A0AA37VW62</accession>
<comment type="caution">
    <text evidence="2">The sequence shown here is derived from an EMBL/GenBank/DDBJ whole genome shotgun (WGS) entry which is preliminary data.</text>
</comment>
<dbReference type="InterPro" id="IPR025528">
    <property type="entry name" value="BrnA_antitoxin"/>
</dbReference>